<keyword evidence="8 11" id="KW-0063">Aspartyl esterase</keyword>
<comment type="function">
    <text evidence="11">Involved in maceration and soft-rotting of plant tissue.</text>
</comment>
<dbReference type="InterPro" id="IPR011050">
    <property type="entry name" value="Pectin_lyase_fold/virulence"/>
</dbReference>
<dbReference type="FunFam" id="2.160.20.10:FF:000014">
    <property type="entry name" value="Pectinesterase"/>
    <property type="match status" value="1"/>
</dbReference>
<keyword evidence="7 11" id="KW-0378">Hydrolase</keyword>
<dbReference type="PANTHER" id="PTHR31321">
    <property type="entry name" value="ACYL-COA THIOESTER HYDROLASE YBHC-RELATED"/>
    <property type="match status" value="1"/>
</dbReference>
<evidence type="ECO:0000256" key="8">
    <source>
        <dbReference type="ARBA" id="ARBA00023085"/>
    </source>
</evidence>
<evidence type="ECO:0000256" key="11">
    <source>
        <dbReference type="RuleBase" id="RU000589"/>
    </source>
</evidence>
<comment type="catalytic activity">
    <reaction evidence="9 11">
        <text>[(1-&gt;4)-alpha-D-galacturonosyl methyl ester](n) + n H2O = [(1-&gt;4)-alpha-D-galacturonosyl](n) + n methanol + n H(+)</text>
        <dbReference type="Rhea" id="RHEA:22380"/>
        <dbReference type="Rhea" id="RHEA-COMP:14570"/>
        <dbReference type="Rhea" id="RHEA-COMP:14573"/>
        <dbReference type="ChEBI" id="CHEBI:15377"/>
        <dbReference type="ChEBI" id="CHEBI:15378"/>
        <dbReference type="ChEBI" id="CHEBI:17790"/>
        <dbReference type="ChEBI" id="CHEBI:140522"/>
        <dbReference type="ChEBI" id="CHEBI:140523"/>
        <dbReference type="EC" id="3.1.1.11"/>
    </reaction>
</comment>
<dbReference type="GO" id="GO:0042545">
    <property type="term" value="P:cell wall modification"/>
    <property type="evidence" value="ECO:0007669"/>
    <property type="project" value="UniProtKB-UniRule"/>
</dbReference>
<dbReference type="Proteomes" id="UP001274830">
    <property type="component" value="Unassembled WGS sequence"/>
</dbReference>
<dbReference type="PANTHER" id="PTHR31321:SF127">
    <property type="entry name" value="PECTINESTERASE"/>
    <property type="match status" value="1"/>
</dbReference>
<comment type="subcellular location">
    <subcellularLocation>
        <location evidence="1 11">Secreted</location>
    </subcellularLocation>
</comment>
<keyword evidence="5 11" id="KW-0964">Secreted</keyword>
<dbReference type="AlphaFoldDB" id="A0AAE0TUM9"/>
<evidence type="ECO:0000256" key="6">
    <source>
        <dbReference type="ARBA" id="ARBA00022729"/>
    </source>
</evidence>
<evidence type="ECO:0000256" key="4">
    <source>
        <dbReference type="ARBA" id="ARBA00013229"/>
    </source>
</evidence>
<dbReference type="InterPro" id="IPR000070">
    <property type="entry name" value="Pectinesterase_cat"/>
</dbReference>
<comment type="caution">
    <text evidence="13">The sequence shown here is derived from an EMBL/GenBank/DDBJ whole genome shotgun (WGS) entry which is preliminary data.</text>
</comment>
<comment type="pathway">
    <text evidence="2 11">Glycan metabolism; pectin degradation; 2-dehydro-3-deoxy-D-gluconate from pectin: step 1/5.</text>
</comment>
<proteinExistence type="inferred from homology"/>
<comment type="similarity">
    <text evidence="3">Belongs to the pectinesterase family.</text>
</comment>
<keyword evidence="6 11" id="KW-0732">Signal</keyword>
<evidence type="ECO:0000256" key="9">
    <source>
        <dbReference type="ARBA" id="ARBA00047928"/>
    </source>
</evidence>
<evidence type="ECO:0000256" key="1">
    <source>
        <dbReference type="ARBA" id="ARBA00004613"/>
    </source>
</evidence>
<organism evidence="13 14">
    <name type="scientific">Recurvomyces mirabilis</name>
    <dbReference type="NCBI Taxonomy" id="574656"/>
    <lineage>
        <taxon>Eukaryota</taxon>
        <taxon>Fungi</taxon>
        <taxon>Dikarya</taxon>
        <taxon>Ascomycota</taxon>
        <taxon>Pezizomycotina</taxon>
        <taxon>Dothideomycetes</taxon>
        <taxon>Dothideomycetidae</taxon>
        <taxon>Mycosphaerellales</taxon>
        <taxon>Teratosphaeriaceae</taxon>
        <taxon>Recurvomyces</taxon>
    </lineage>
</organism>
<dbReference type="InterPro" id="IPR012334">
    <property type="entry name" value="Pectin_lyas_fold"/>
</dbReference>
<sequence>MHFLNSLVAFAALAYAASRTTAPSGALVVGGSGKYSTIQAAVNALSRTSTSAQSIFINAGTYKEQVYIQTLKGPLTIYGSTADTTSYKSNKVIITSSHALANSANDDATGTLRVWTTNFKMYNVNVKNTYGQAASNGQALALSAEAGEQGYYGCAFYGFQDTILAETGVQLYAKSYIEGAVDFIFGQTAQAWFDGCDIGVLATSYGTITASGRTSNNNGWYVINKANIQAASGNSVPAGAYYLGRPWGDYARVVFQNTAMSNVINAAGWHSWSSSSPQTDHVVFEEYGNTGAGASGSRASFSKKISSPVAIASVLGSGYKTASYVDTSYLS</sequence>
<dbReference type="GO" id="GO:0030599">
    <property type="term" value="F:pectinesterase activity"/>
    <property type="evidence" value="ECO:0007669"/>
    <property type="project" value="UniProtKB-UniRule"/>
</dbReference>
<feature type="active site" evidence="10">
    <location>
        <position position="182"/>
    </location>
</feature>
<dbReference type="Gene3D" id="2.160.20.10">
    <property type="entry name" value="Single-stranded right-handed beta-helix, Pectin lyase-like"/>
    <property type="match status" value="1"/>
</dbReference>
<feature type="domain" description="Pectinesterase catalytic" evidence="12">
    <location>
        <begin position="30"/>
        <end position="297"/>
    </location>
</feature>
<keyword evidence="14" id="KW-1185">Reference proteome</keyword>
<dbReference type="GO" id="GO:0005576">
    <property type="term" value="C:extracellular region"/>
    <property type="evidence" value="ECO:0007669"/>
    <property type="project" value="UniProtKB-SubCell"/>
</dbReference>
<dbReference type="InterPro" id="IPR033131">
    <property type="entry name" value="Pectinesterase_Asp_AS"/>
</dbReference>
<evidence type="ECO:0000313" key="14">
    <source>
        <dbReference type="Proteomes" id="UP001274830"/>
    </source>
</evidence>
<feature type="signal peptide" evidence="11">
    <location>
        <begin position="1"/>
        <end position="16"/>
    </location>
</feature>
<evidence type="ECO:0000256" key="10">
    <source>
        <dbReference type="PROSITE-ProRule" id="PRU10040"/>
    </source>
</evidence>
<evidence type="ECO:0000256" key="5">
    <source>
        <dbReference type="ARBA" id="ARBA00022525"/>
    </source>
</evidence>
<reference evidence="13" key="1">
    <citation type="submission" date="2023-07" db="EMBL/GenBank/DDBJ databases">
        <title>Black Yeasts Isolated from many extreme environments.</title>
        <authorList>
            <person name="Coleine C."/>
            <person name="Stajich J.E."/>
            <person name="Selbmann L."/>
        </authorList>
    </citation>
    <scope>NUCLEOTIDE SEQUENCE</scope>
    <source>
        <strain evidence="13">CCFEE 5485</strain>
    </source>
</reference>
<dbReference type="EC" id="3.1.1.11" evidence="4 11"/>
<dbReference type="GO" id="GO:0045490">
    <property type="term" value="P:pectin catabolic process"/>
    <property type="evidence" value="ECO:0007669"/>
    <property type="project" value="UniProtKB-UniRule"/>
</dbReference>
<dbReference type="PROSITE" id="PS00503">
    <property type="entry name" value="PECTINESTERASE_2"/>
    <property type="match status" value="1"/>
</dbReference>
<feature type="chain" id="PRO_5041769167" description="Pectinesterase" evidence="11">
    <location>
        <begin position="17"/>
        <end position="331"/>
    </location>
</feature>
<evidence type="ECO:0000313" key="13">
    <source>
        <dbReference type="EMBL" id="KAK3672493.1"/>
    </source>
</evidence>
<keyword evidence="11" id="KW-0961">Cell wall biogenesis/degradation</keyword>
<protein>
    <recommendedName>
        <fullName evidence="4 11">Pectinesterase</fullName>
        <ecNumber evidence="4 11">3.1.1.11</ecNumber>
    </recommendedName>
</protein>
<evidence type="ECO:0000259" key="12">
    <source>
        <dbReference type="Pfam" id="PF01095"/>
    </source>
</evidence>
<accession>A0AAE0TUM9</accession>
<evidence type="ECO:0000256" key="2">
    <source>
        <dbReference type="ARBA" id="ARBA00005184"/>
    </source>
</evidence>
<dbReference type="EMBL" id="JAUTXT010000032">
    <property type="protein sequence ID" value="KAK3672493.1"/>
    <property type="molecule type" value="Genomic_DNA"/>
</dbReference>
<evidence type="ECO:0000256" key="7">
    <source>
        <dbReference type="ARBA" id="ARBA00022801"/>
    </source>
</evidence>
<dbReference type="SUPFAM" id="SSF51126">
    <property type="entry name" value="Pectin lyase-like"/>
    <property type="match status" value="1"/>
</dbReference>
<dbReference type="Pfam" id="PF01095">
    <property type="entry name" value="Pectinesterase"/>
    <property type="match status" value="1"/>
</dbReference>
<gene>
    <name evidence="13" type="ORF">LTR78_007543</name>
</gene>
<evidence type="ECO:0000256" key="3">
    <source>
        <dbReference type="ARBA" id="ARBA00008891"/>
    </source>
</evidence>
<name>A0AAE0TUM9_9PEZI</name>